<dbReference type="InterPro" id="IPR036736">
    <property type="entry name" value="ACP-like_sf"/>
</dbReference>
<evidence type="ECO:0000313" key="2">
    <source>
        <dbReference type="EMBL" id="GGB95773.1"/>
    </source>
</evidence>
<dbReference type="PROSITE" id="PS50075">
    <property type="entry name" value="CARRIER"/>
    <property type="match status" value="1"/>
</dbReference>
<gene>
    <name evidence="2" type="ORF">GCM10011494_12810</name>
</gene>
<evidence type="ECO:0000259" key="1">
    <source>
        <dbReference type="PROSITE" id="PS50075"/>
    </source>
</evidence>
<name>A0A916TR78_9SPHN</name>
<dbReference type="EMBL" id="BMHK01000006">
    <property type="protein sequence ID" value="GGB95773.1"/>
    <property type="molecule type" value="Genomic_DNA"/>
</dbReference>
<protein>
    <recommendedName>
        <fullName evidence="1">Carrier domain-containing protein</fullName>
    </recommendedName>
</protein>
<sequence length="106" mass="11556">MSGQPQQENFMRDRIIDTVCGAIRELNGDLGYDHLNSPTLETELYGGDSGLDSLSLVMLVSAVEAAVADNFGREVVLASEKAMSMRHSPYRSVGSFVEFIEAELAQ</sequence>
<feature type="domain" description="Carrier" evidence="1">
    <location>
        <begin position="13"/>
        <end position="104"/>
    </location>
</feature>
<dbReference type="AlphaFoldDB" id="A0A916TR78"/>
<dbReference type="Proteomes" id="UP000608154">
    <property type="component" value="Unassembled WGS sequence"/>
</dbReference>
<reference evidence="2" key="2">
    <citation type="submission" date="2020-09" db="EMBL/GenBank/DDBJ databases">
        <authorList>
            <person name="Sun Q."/>
            <person name="Zhou Y."/>
        </authorList>
    </citation>
    <scope>NUCLEOTIDE SEQUENCE</scope>
    <source>
        <strain evidence="2">CGMCC 1.15095</strain>
    </source>
</reference>
<reference evidence="2" key="1">
    <citation type="journal article" date="2014" name="Int. J. Syst. Evol. Microbiol.">
        <title>Complete genome sequence of Corynebacterium casei LMG S-19264T (=DSM 44701T), isolated from a smear-ripened cheese.</title>
        <authorList>
            <consortium name="US DOE Joint Genome Institute (JGI-PGF)"/>
            <person name="Walter F."/>
            <person name="Albersmeier A."/>
            <person name="Kalinowski J."/>
            <person name="Ruckert C."/>
        </authorList>
    </citation>
    <scope>NUCLEOTIDE SEQUENCE</scope>
    <source>
        <strain evidence="2">CGMCC 1.15095</strain>
    </source>
</reference>
<keyword evidence="3" id="KW-1185">Reference proteome</keyword>
<accession>A0A916TR78</accession>
<organism evidence="2 3">
    <name type="scientific">Novosphingobium endophyticum</name>
    <dbReference type="NCBI Taxonomy" id="1955250"/>
    <lineage>
        <taxon>Bacteria</taxon>
        <taxon>Pseudomonadati</taxon>
        <taxon>Pseudomonadota</taxon>
        <taxon>Alphaproteobacteria</taxon>
        <taxon>Sphingomonadales</taxon>
        <taxon>Sphingomonadaceae</taxon>
        <taxon>Novosphingobium</taxon>
    </lineage>
</organism>
<evidence type="ECO:0000313" key="3">
    <source>
        <dbReference type="Proteomes" id="UP000608154"/>
    </source>
</evidence>
<proteinExistence type="predicted"/>
<dbReference type="Gene3D" id="1.10.1200.10">
    <property type="entry name" value="ACP-like"/>
    <property type="match status" value="1"/>
</dbReference>
<dbReference type="InterPro" id="IPR009081">
    <property type="entry name" value="PP-bd_ACP"/>
</dbReference>
<comment type="caution">
    <text evidence="2">The sequence shown here is derived from an EMBL/GenBank/DDBJ whole genome shotgun (WGS) entry which is preliminary data.</text>
</comment>